<dbReference type="KEGG" id="zpl:ZBT109_1361"/>
<sequence length="95" mass="10385">MVRQQWHDVPVIAVETEGAASFSAALRAGKTVELEAINTVASSLGAKRVCEQALACARQHPITSVQVSKEGLCWALFFMDCRQTLRLLAMTPRRG</sequence>
<dbReference type="PANTHER" id="PTHR48078">
    <property type="entry name" value="THREONINE DEHYDRATASE, MITOCHONDRIAL-RELATED"/>
    <property type="match status" value="1"/>
</dbReference>
<dbReference type="InterPro" id="IPR050147">
    <property type="entry name" value="Ser/Thr_Dehydratase"/>
</dbReference>
<evidence type="ECO:0000313" key="8">
    <source>
        <dbReference type="Proteomes" id="UP000267342"/>
    </source>
</evidence>
<name>A0A348HER9_9GAMM</name>
<keyword evidence="8" id="KW-1185">Reference proteome</keyword>
<dbReference type="Gene3D" id="3.40.50.1100">
    <property type="match status" value="1"/>
</dbReference>
<keyword evidence="4" id="KW-0663">Pyridoxal phosphate</keyword>
<evidence type="ECO:0000256" key="3">
    <source>
        <dbReference type="ARBA" id="ARBA00012093"/>
    </source>
</evidence>
<evidence type="ECO:0000256" key="1">
    <source>
        <dbReference type="ARBA" id="ARBA00001933"/>
    </source>
</evidence>
<organism evidence="7 8">
    <name type="scientific">Zymobacter palmae</name>
    <dbReference type="NCBI Taxonomy" id="33074"/>
    <lineage>
        <taxon>Bacteria</taxon>
        <taxon>Pseudomonadati</taxon>
        <taxon>Pseudomonadota</taxon>
        <taxon>Gammaproteobacteria</taxon>
        <taxon>Oceanospirillales</taxon>
        <taxon>Halomonadaceae</taxon>
        <taxon>Zymobacter group</taxon>
        <taxon>Zymobacter</taxon>
    </lineage>
</organism>
<protein>
    <recommendedName>
        <fullName evidence="3">L-serine ammonia-lyase</fullName>
        <ecNumber evidence="3">4.3.1.17</ecNumber>
    </recommendedName>
</protein>
<comment type="cofactor">
    <cofactor evidence="1">
        <name>pyridoxal 5'-phosphate</name>
        <dbReference type="ChEBI" id="CHEBI:597326"/>
    </cofactor>
</comment>
<evidence type="ECO:0000256" key="2">
    <source>
        <dbReference type="ARBA" id="ARBA00010869"/>
    </source>
</evidence>
<dbReference type="GO" id="GO:0003941">
    <property type="term" value="F:L-serine ammonia-lyase activity"/>
    <property type="evidence" value="ECO:0007669"/>
    <property type="project" value="UniProtKB-EC"/>
</dbReference>
<dbReference type="GO" id="GO:0004794">
    <property type="term" value="F:threonine deaminase activity"/>
    <property type="evidence" value="ECO:0007669"/>
    <property type="project" value="TreeGrafter"/>
</dbReference>
<dbReference type="InterPro" id="IPR036052">
    <property type="entry name" value="TrpB-like_PALP_sf"/>
</dbReference>
<evidence type="ECO:0000313" key="7">
    <source>
        <dbReference type="EMBL" id="BBG30121.1"/>
    </source>
</evidence>
<dbReference type="EMBL" id="AP018933">
    <property type="protein sequence ID" value="BBG30121.1"/>
    <property type="molecule type" value="Genomic_DNA"/>
</dbReference>
<accession>A0A348HER9</accession>
<dbReference type="PANTHER" id="PTHR48078:SF2">
    <property type="entry name" value="CATABOLIC L-SERINE_THREONINE DEHYDRATASE"/>
    <property type="match status" value="1"/>
</dbReference>
<dbReference type="SUPFAM" id="SSF53686">
    <property type="entry name" value="Tryptophan synthase beta subunit-like PLP-dependent enzymes"/>
    <property type="match status" value="1"/>
</dbReference>
<evidence type="ECO:0000256" key="4">
    <source>
        <dbReference type="ARBA" id="ARBA00022898"/>
    </source>
</evidence>
<dbReference type="AlphaFoldDB" id="A0A348HER9"/>
<gene>
    <name evidence="7" type="ORF">ZBT109_1361</name>
</gene>
<dbReference type="GO" id="GO:0006565">
    <property type="term" value="P:L-serine catabolic process"/>
    <property type="evidence" value="ECO:0007669"/>
    <property type="project" value="TreeGrafter"/>
</dbReference>
<dbReference type="Proteomes" id="UP000267342">
    <property type="component" value="Chromosome"/>
</dbReference>
<evidence type="ECO:0000256" key="6">
    <source>
        <dbReference type="ARBA" id="ARBA00049406"/>
    </source>
</evidence>
<proteinExistence type="inferred from homology"/>
<keyword evidence="5" id="KW-0456">Lyase</keyword>
<dbReference type="EC" id="4.3.1.17" evidence="3"/>
<dbReference type="GO" id="GO:0006567">
    <property type="term" value="P:L-threonine catabolic process"/>
    <property type="evidence" value="ECO:0007669"/>
    <property type="project" value="TreeGrafter"/>
</dbReference>
<comment type="similarity">
    <text evidence="2">Belongs to the serine/threonine dehydratase family.</text>
</comment>
<reference evidence="7 8" key="1">
    <citation type="submission" date="2018-09" db="EMBL/GenBank/DDBJ databases">
        <title>Zymobacter palmae IAM14233 (=T109) whole genome analysis.</title>
        <authorList>
            <person name="Yanase H."/>
        </authorList>
    </citation>
    <scope>NUCLEOTIDE SEQUENCE [LARGE SCALE GENOMIC DNA]</scope>
    <source>
        <strain evidence="7 8">IAM14233</strain>
    </source>
</reference>
<dbReference type="GO" id="GO:0009097">
    <property type="term" value="P:isoleucine biosynthetic process"/>
    <property type="evidence" value="ECO:0007669"/>
    <property type="project" value="TreeGrafter"/>
</dbReference>
<evidence type="ECO:0000256" key="5">
    <source>
        <dbReference type="ARBA" id="ARBA00023239"/>
    </source>
</evidence>
<comment type="catalytic activity">
    <reaction evidence="6">
        <text>L-serine = pyruvate + NH4(+)</text>
        <dbReference type="Rhea" id="RHEA:19169"/>
        <dbReference type="ChEBI" id="CHEBI:15361"/>
        <dbReference type="ChEBI" id="CHEBI:28938"/>
        <dbReference type="ChEBI" id="CHEBI:33384"/>
        <dbReference type="EC" id="4.3.1.17"/>
    </reaction>
</comment>